<keyword evidence="3 11" id="KW-0813">Transport</keyword>
<evidence type="ECO:0000256" key="11">
    <source>
        <dbReference type="RuleBase" id="RU361157"/>
    </source>
</evidence>
<name>A0A0N0E2D8_9PSED</name>
<keyword evidence="9" id="KW-0625">Polysaccharide transport</keyword>
<dbReference type="InterPro" id="IPR013525">
    <property type="entry name" value="ABC2_TM"/>
</dbReference>
<feature type="transmembrane region" description="Helical" evidence="11">
    <location>
        <begin position="32"/>
        <end position="54"/>
    </location>
</feature>
<evidence type="ECO:0000256" key="2">
    <source>
        <dbReference type="ARBA" id="ARBA00007783"/>
    </source>
</evidence>
<keyword evidence="5" id="KW-0762">Sugar transport</keyword>
<dbReference type="GO" id="GO:0015774">
    <property type="term" value="P:polysaccharide transport"/>
    <property type="evidence" value="ECO:0007669"/>
    <property type="project" value="UniProtKB-KW"/>
</dbReference>
<feature type="transmembrane region" description="Helical" evidence="11">
    <location>
        <begin position="113"/>
        <end position="136"/>
    </location>
</feature>
<feature type="transmembrane region" description="Helical" evidence="11">
    <location>
        <begin position="7"/>
        <end position="26"/>
    </location>
</feature>
<proteinExistence type="inferred from homology"/>
<dbReference type="InterPro" id="IPR047817">
    <property type="entry name" value="ABC2_TM_bact-type"/>
</dbReference>
<keyword evidence="6 11" id="KW-0812">Transmembrane</keyword>
<keyword evidence="4 11" id="KW-1003">Cell membrane</keyword>
<evidence type="ECO:0000256" key="10">
    <source>
        <dbReference type="ARBA" id="ARBA00023136"/>
    </source>
</evidence>
<evidence type="ECO:0000256" key="8">
    <source>
        <dbReference type="ARBA" id="ARBA00022989"/>
    </source>
</evidence>
<evidence type="ECO:0000259" key="12">
    <source>
        <dbReference type="PROSITE" id="PS51012"/>
    </source>
</evidence>
<sequence>MRSLANLLFMWAIYVFVFGVVLQSHWRTDGSLFLPFSLTIFIGLIVFSLFAECLGRSPHLVLAHGYYVKKIAFPFEVLPLALLAGAVLQFLINLCVWLILCGLFFQIPPLTSLLLPLVVLPLALFALGLSWILASLGTYLRNLGASVGVLLTALLFLSPVFYPIEALPESLRPLMGLNPLAQVIENARLVMLSGRWPDLSAWSLSVLAGGGVAWCGLAFFRITRGGFADVL</sequence>
<keyword evidence="7" id="KW-0972">Capsule biogenesis/degradation</keyword>
<dbReference type="GO" id="GO:0015920">
    <property type="term" value="P:lipopolysaccharide transport"/>
    <property type="evidence" value="ECO:0007669"/>
    <property type="project" value="TreeGrafter"/>
</dbReference>
<keyword evidence="10 11" id="KW-0472">Membrane</keyword>
<dbReference type="PRINTS" id="PR00164">
    <property type="entry name" value="ABC2TRNSPORT"/>
</dbReference>
<dbReference type="STRING" id="50340.PF66_04431"/>
<evidence type="ECO:0000256" key="7">
    <source>
        <dbReference type="ARBA" id="ARBA00022903"/>
    </source>
</evidence>
<evidence type="ECO:0000256" key="9">
    <source>
        <dbReference type="ARBA" id="ARBA00023047"/>
    </source>
</evidence>
<accession>A0A0N0E2D8</accession>
<dbReference type="PATRIC" id="fig|50340.43.peg.1734"/>
<dbReference type="AlphaFoldDB" id="A0A0N0E2D8"/>
<dbReference type="PROSITE" id="PS51012">
    <property type="entry name" value="ABC_TM2"/>
    <property type="match status" value="1"/>
</dbReference>
<feature type="transmembrane region" description="Helical" evidence="11">
    <location>
        <begin position="143"/>
        <end position="164"/>
    </location>
</feature>
<comment type="subcellular location">
    <subcellularLocation>
        <location evidence="11">Cell inner membrane</location>
        <topology evidence="11">Multi-pass membrane protein</topology>
    </subcellularLocation>
    <subcellularLocation>
        <location evidence="1">Cell membrane</location>
        <topology evidence="1">Multi-pass membrane protein</topology>
    </subcellularLocation>
</comment>
<dbReference type="GO" id="GO:0140359">
    <property type="term" value="F:ABC-type transporter activity"/>
    <property type="evidence" value="ECO:0007669"/>
    <property type="project" value="InterPro"/>
</dbReference>
<feature type="transmembrane region" description="Helical" evidence="11">
    <location>
        <begin position="199"/>
        <end position="220"/>
    </location>
</feature>
<organism evidence="13 14">
    <name type="scientific">Pseudomonas asplenii</name>
    <dbReference type="NCBI Taxonomy" id="53407"/>
    <lineage>
        <taxon>Bacteria</taxon>
        <taxon>Pseudomonadati</taxon>
        <taxon>Pseudomonadota</taxon>
        <taxon>Gammaproteobacteria</taxon>
        <taxon>Pseudomonadales</taxon>
        <taxon>Pseudomonadaceae</taxon>
        <taxon>Pseudomonas</taxon>
    </lineage>
</organism>
<evidence type="ECO:0000256" key="4">
    <source>
        <dbReference type="ARBA" id="ARBA00022475"/>
    </source>
</evidence>
<keyword evidence="14" id="KW-1185">Reference proteome</keyword>
<evidence type="ECO:0000256" key="1">
    <source>
        <dbReference type="ARBA" id="ARBA00004651"/>
    </source>
</evidence>
<evidence type="ECO:0000256" key="5">
    <source>
        <dbReference type="ARBA" id="ARBA00022597"/>
    </source>
</evidence>
<dbReference type="EMBL" id="JSYZ01000018">
    <property type="protein sequence ID" value="KPA88763.1"/>
    <property type="molecule type" value="Genomic_DNA"/>
</dbReference>
<dbReference type="GO" id="GO:0043190">
    <property type="term" value="C:ATP-binding cassette (ABC) transporter complex"/>
    <property type="evidence" value="ECO:0007669"/>
    <property type="project" value="InterPro"/>
</dbReference>
<evidence type="ECO:0000256" key="6">
    <source>
        <dbReference type="ARBA" id="ARBA00022692"/>
    </source>
</evidence>
<comment type="caution">
    <text evidence="13">The sequence shown here is derived from an EMBL/GenBank/DDBJ whole genome shotgun (WGS) entry which is preliminary data.</text>
</comment>
<dbReference type="PANTHER" id="PTHR30413">
    <property type="entry name" value="INNER MEMBRANE TRANSPORT PERMEASE"/>
    <property type="match status" value="1"/>
</dbReference>
<dbReference type="PANTHER" id="PTHR30413:SF10">
    <property type="entry name" value="CAPSULE POLYSACCHARIDE EXPORT INNER-MEMBRANE PROTEIN CTRC"/>
    <property type="match status" value="1"/>
</dbReference>
<dbReference type="InterPro" id="IPR000412">
    <property type="entry name" value="ABC_2_transport"/>
</dbReference>
<keyword evidence="8 11" id="KW-1133">Transmembrane helix</keyword>
<protein>
    <recommendedName>
        <fullName evidence="11">Transport permease protein</fullName>
    </recommendedName>
</protein>
<feature type="domain" description="ABC transmembrane type-2" evidence="12">
    <location>
        <begin position="2"/>
        <end position="225"/>
    </location>
</feature>
<reference evidence="13 14" key="1">
    <citation type="journal article" date="2015" name="PLoS ONE">
        <title>Rice-Infecting Pseudomonas Genomes Are Highly Accessorized and Harbor Multiple Putative Virulence Mechanisms to Cause Sheath Brown Rot.</title>
        <authorList>
            <person name="Quibod I.L."/>
            <person name="Grande G."/>
            <person name="Oreiro E.G."/>
            <person name="Borja F.N."/>
            <person name="Dossa G.S."/>
            <person name="Mauleon R."/>
            <person name="Cruz C.V."/>
            <person name="Oliva R."/>
        </authorList>
    </citation>
    <scope>NUCLEOTIDE SEQUENCE [LARGE SCALE GENOMIC DNA]</scope>
    <source>
        <strain evidence="13 14">IRRI 6609</strain>
    </source>
</reference>
<comment type="similarity">
    <text evidence="2 11">Belongs to the ABC-2 integral membrane protein family.</text>
</comment>
<evidence type="ECO:0000313" key="13">
    <source>
        <dbReference type="EMBL" id="KPA88763.1"/>
    </source>
</evidence>
<evidence type="ECO:0000313" key="14">
    <source>
        <dbReference type="Proteomes" id="UP000037931"/>
    </source>
</evidence>
<evidence type="ECO:0000256" key="3">
    <source>
        <dbReference type="ARBA" id="ARBA00022448"/>
    </source>
</evidence>
<feature type="transmembrane region" description="Helical" evidence="11">
    <location>
        <begin position="75"/>
        <end position="107"/>
    </location>
</feature>
<dbReference type="Proteomes" id="UP000037931">
    <property type="component" value="Unassembled WGS sequence"/>
</dbReference>
<gene>
    <name evidence="13" type="ORF">PF66_04431</name>
</gene>
<dbReference type="Pfam" id="PF01061">
    <property type="entry name" value="ABC2_membrane"/>
    <property type="match status" value="1"/>
</dbReference>